<keyword evidence="4" id="KW-1185">Reference proteome</keyword>
<feature type="domain" description="NADAR" evidence="2">
    <location>
        <begin position="17"/>
        <end position="148"/>
    </location>
</feature>
<evidence type="ECO:0000313" key="3">
    <source>
        <dbReference type="EnsemblMetazoa" id="G6351.1:cds"/>
    </source>
</evidence>
<feature type="compositionally biased region" description="Acidic residues" evidence="1">
    <location>
        <begin position="199"/>
        <end position="211"/>
    </location>
</feature>
<dbReference type="InterPro" id="IPR012816">
    <property type="entry name" value="NADAR"/>
</dbReference>
<evidence type="ECO:0000313" key="4">
    <source>
        <dbReference type="Proteomes" id="UP000005408"/>
    </source>
</evidence>
<dbReference type="Pfam" id="PF08719">
    <property type="entry name" value="NADAR"/>
    <property type="match status" value="1"/>
</dbReference>
<evidence type="ECO:0000259" key="2">
    <source>
        <dbReference type="Pfam" id="PF08719"/>
    </source>
</evidence>
<dbReference type="CDD" id="cd15457">
    <property type="entry name" value="NADAR"/>
    <property type="match status" value="1"/>
</dbReference>
<name>A0A8W8NLC4_MAGGI</name>
<dbReference type="Gene3D" id="1.10.357.40">
    <property type="entry name" value="YbiA-like"/>
    <property type="match status" value="1"/>
</dbReference>
<feature type="region of interest" description="Disordered" evidence="1">
    <location>
        <begin position="147"/>
        <end position="211"/>
    </location>
</feature>
<reference evidence="3" key="1">
    <citation type="submission" date="2022-08" db="UniProtKB">
        <authorList>
            <consortium name="EnsemblMetazoa"/>
        </authorList>
    </citation>
    <scope>IDENTIFICATION</scope>
    <source>
        <strain evidence="3">05x7-T-G4-1.051#20</strain>
    </source>
</reference>
<protein>
    <recommendedName>
        <fullName evidence="2">NADAR domain-containing protein</fullName>
    </recommendedName>
</protein>
<dbReference type="EnsemblMetazoa" id="G6351.1">
    <property type="protein sequence ID" value="G6351.1:cds"/>
    <property type="gene ID" value="G6351"/>
</dbReference>
<evidence type="ECO:0000256" key="1">
    <source>
        <dbReference type="SAM" id="MobiDB-lite"/>
    </source>
</evidence>
<feature type="compositionally biased region" description="Low complexity" evidence="1">
    <location>
        <begin position="155"/>
        <end position="164"/>
    </location>
</feature>
<dbReference type="SUPFAM" id="SSF143990">
    <property type="entry name" value="YbiA-like"/>
    <property type="match status" value="1"/>
</dbReference>
<sequence length="211" mass="23777">MYILCYCFFVQDGYDLNIFGVQHKSAEHAFQYAKSLRCGDLEAAKSIQEAKDALSAKRIGDKVRINEQWTESCESVMTEIIENKCVQVERFREKLRSVKKNTLFAESTFNDKWGTGLDKAGTENTKASDWPGQNLLGHIIGKVAQKIRKRKKSDQWSQPKQSSRQQKKHSTTQKNIAEMLRSLRANTDAESASGCDASSETDSEPEESGKG</sequence>
<dbReference type="AlphaFoldDB" id="A0A8W8NLC4"/>
<dbReference type="InterPro" id="IPR037238">
    <property type="entry name" value="YbiA-like_sf"/>
</dbReference>
<proteinExistence type="predicted"/>
<organism evidence="3 4">
    <name type="scientific">Magallana gigas</name>
    <name type="common">Pacific oyster</name>
    <name type="synonym">Crassostrea gigas</name>
    <dbReference type="NCBI Taxonomy" id="29159"/>
    <lineage>
        <taxon>Eukaryota</taxon>
        <taxon>Metazoa</taxon>
        <taxon>Spiralia</taxon>
        <taxon>Lophotrochozoa</taxon>
        <taxon>Mollusca</taxon>
        <taxon>Bivalvia</taxon>
        <taxon>Autobranchia</taxon>
        <taxon>Pteriomorphia</taxon>
        <taxon>Ostreida</taxon>
        <taxon>Ostreoidea</taxon>
        <taxon>Ostreidae</taxon>
        <taxon>Magallana</taxon>
    </lineage>
</organism>
<accession>A0A8W8NLC4</accession>
<dbReference type="Proteomes" id="UP000005408">
    <property type="component" value="Unassembled WGS sequence"/>
</dbReference>
<feature type="compositionally biased region" description="Polar residues" evidence="1">
    <location>
        <begin position="184"/>
        <end position="198"/>
    </location>
</feature>